<proteinExistence type="predicted"/>
<gene>
    <name evidence="1" type="ORF">LCPAC403_00780</name>
</gene>
<reference evidence="1" key="1">
    <citation type="journal article" date="2019" name="MBio">
        <title>Virus Genomes from Deep Sea Sediments Expand the Ocean Megavirome and Support Independent Origins of Viral Gigantism.</title>
        <authorList>
            <person name="Backstrom D."/>
            <person name="Yutin N."/>
            <person name="Jorgensen S.L."/>
            <person name="Dharamshi J."/>
            <person name="Homa F."/>
            <person name="Zaremba-Niedwiedzka K."/>
            <person name="Spang A."/>
            <person name="Wolf Y.I."/>
            <person name="Koonin E.V."/>
            <person name="Ettema T.J."/>
        </authorList>
    </citation>
    <scope>NUCLEOTIDE SEQUENCE</scope>
</reference>
<protein>
    <submittedName>
        <fullName evidence="1">DNA primase</fullName>
    </submittedName>
</protein>
<organism evidence="1">
    <name type="scientific">Pithovirus LCPAC403</name>
    <dbReference type="NCBI Taxonomy" id="2506596"/>
    <lineage>
        <taxon>Viruses</taxon>
        <taxon>Pithoviruses</taxon>
    </lineage>
</organism>
<sequence length="402" mass="47035">MSSRSIHDKHWCYKLYRGNVTPGLFGKSPFNTEGIVISLTSHDGYRLFTEFHSHIELFKYTIKFKPERRCFYEVISGNSMQKMKFDIDIKGKDSKFSARILNNLLESVNKVYFNTFNIRLDGKKDILIYQSHGEEKFSYHVIIDNYCLSNAKECEDICVKTCEQMESKYSKYVDLSVYKSTQQLRLLWSHKAKSNRTKFLMNTFEFKGETITRKYDSLLDMFADSLISWTYSCVIISSGVEIITNRFSIEEVTEDDSNLAYSIFLKTLKCDRPFKIEKIMGNLILLKRLLPSYCDICLRIHESENPYLIIKNGSIYFDCRRSDGERKFIGDIDQPNDNDVLVFEDEPSECGKYHDVSEWHKEMLSIMTTVESEYGTVKRCFDEKTPKDRFNLLITSGNSISF</sequence>
<name>A0A481ZAK7_9VIRU</name>
<accession>A0A481ZAK7</accession>
<evidence type="ECO:0000313" key="1">
    <source>
        <dbReference type="EMBL" id="QBK92944.1"/>
    </source>
</evidence>
<dbReference type="EMBL" id="MK500588">
    <property type="protein sequence ID" value="QBK92944.1"/>
    <property type="molecule type" value="Genomic_DNA"/>
</dbReference>